<dbReference type="PANTHER" id="PTHR23517:SF2">
    <property type="entry name" value="MULTIDRUG RESISTANCE PROTEIN MDTH"/>
    <property type="match status" value="1"/>
</dbReference>
<keyword evidence="6 7" id="KW-0472">Membrane</keyword>
<dbReference type="InterPro" id="IPR020846">
    <property type="entry name" value="MFS_dom"/>
</dbReference>
<feature type="transmembrane region" description="Helical" evidence="7">
    <location>
        <begin position="29"/>
        <end position="47"/>
    </location>
</feature>
<protein>
    <submittedName>
        <fullName evidence="9">MFS family permease</fullName>
    </submittedName>
</protein>
<dbReference type="Gene3D" id="1.20.1250.20">
    <property type="entry name" value="MFS general substrate transporter like domains"/>
    <property type="match status" value="2"/>
</dbReference>
<feature type="transmembrane region" description="Helical" evidence="7">
    <location>
        <begin position="142"/>
        <end position="165"/>
    </location>
</feature>
<evidence type="ECO:0000256" key="7">
    <source>
        <dbReference type="SAM" id="Phobius"/>
    </source>
</evidence>
<keyword evidence="2" id="KW-0813">Transport</keyword>
<keyword evidence="4 7" id="KW-0812">Transmembrane</keyword>
<evidence type="ECO:0000256" key="6">
    <source>
        <dbReference type="ARBA" id="ARBA00023136"/>
    </source>
</evidence>
<feature type="transmembrane region" description="Helical" evidence="7">
    <location>
        <begin position="343"/>
        <end position="362"/>
    </location>
</feature>
<keyword evidence="3" id="KW-1003">Cell membrane</keyword>
<dbReference type="InterPro" id="IPR036259">
    <property type="entry name" value="MFS_trans_sf"/>
</dbReference>
<feature type="transmembrane region" description="Helical" evidence="7">
    <location>
        <begin position="171"/>
        <end position="190"/>
    </location>
</feature>
<feature type="transmembrane region" description="Helical" evidence="7">
    <location>
        <begin position="253"/>
        <end position="277"/>
    </location>
</feature>
<feature type="domain" description="Major facilitator superfamily (MFS) profile" evidence="8">
    <location>
        <begin position="16"/>
        <end position="395"/>
    </location>
</feature>
<dbReference type="PANTHER" id="PTHR23517">
    <property type="entry name" value="RESISTANCE PROTEIN MDTM, PUTATIVE-RELATED-RELATED"/>
    <property type="match status" value="1"/>
</dbReference>
<organism evidence="9 10">
    <name type="scientific">Hydrogenophaga laconesensis</name>
    <dbReference type="NCBI Taxonomy" id="1805971"/>
    <lineage>
        <taxon>Bacteria</taxon>
        <taxon>Pseudomonadati</taxon>
        <taxon>Pseudomonadota</taxon>
        <taxon>Betaproteobacteria</taxon>
        <taxon>Burkholderiales</taxon>
        <taxon>Comamonadaceae</taxon>
        <taxon>Hydrogenophaga</taxon>
    </lineage>
</organism>
<keyword evidence="5 7" id="KW-1133">Transmembrane helix</keyword>
<dbReference type="Pfam" id="PF07690">
    <property type="entry name" value="MFS_1"/>
    <property type="match status" value="2"/>
</dbReference>
<feature type="transmembrane region" description="Helical" evidence="7">
    <location>
        <begin position="83"/>
        <end position="101"/>
    </location>
</feature>
<evidence type="ECO:0000256" key="4">
    <source>
        <dbReference type="ARBA" id="ARBA00022692"/>
    </source>
</evidence>
<evidence type="ECO:0000313" key="9">
    <source>
        <dbReference type="EMBL" id="MDR7092678.1"/>
    </source>
</evidence>
<feature type="transmembrane region" description="Helical" evidence="7">
    <location>
        <begin position="284"/>
        <end position="303"/>
    </location>
</feature>
<keyword evidence="10" id="KW-1185">Reference proteome</keyword>
<evidence type="ECO:0000256" key="3">
    <source>
        <dbReference type="ARBA" id="ARBA00022475"/>
    </source>
</evidence>
<evidence type="ECO:0000256" key="5">
    <source>
        <dbReference type="ARBA" id="ARBA00022989"/>
    </source>
</evidence>
<dbReference type="InterPro" id="IPR011701">
    <property type="entry name" value="MFS"/>
</dbReference>
<feature type="transmembrane region" description="Helical" evidence="7">
    <location>
        <begin position="368"/>
        <end position="389"/>
    </location>
</feature>
<evidence type="ECO:0000259" key="8">
    <source>
        <dbReference type="PROSITE" id="PS50850"/>
    </source>
</evidence>
<evidence type="ECO:0000313" key="10">
    <source>
        <dbReference type="Proteomes" id="UP001265550"/>
    </source>
</evidence>
<name>A0ABU1V5R2_9BURK</name>
<evidence type="ECO:0000256" key="2">
    <source>
        <dbReference type="ARBA" id="ARBA00022448"/>
    </source>
</evidence>
<dbReference type="PROSITE" id="PS50850">
    <property type="entry name" value="MFS"/>
    <property type="match status" value="1"/>
</dbReference>
<dbReference type="RefSeq" id="WP_204731683.1">
    <property type="nucleotide sequence ID" value="NZ_JAVDWE010000001.1"/>
</dbReference>
<evidence type="ECO:0000256" key="1">
    <source>
        <dbReference type="ARBA" id="ARBA00004651"/>
    </source>
</evidence>
<gene>
    <name evidence="9" type="ORF">J2X09_000401</name>
</gene>
<proteinExistence type="predicted"/>
<dbReference type="Proteomes" id="UP001265550">
    <property type="component" value="Unassembled WGS sequence"/>
</dbReference>
<feature type="transmembrane region" description="Helical" evidence="7">
    <location>
        <begin position="53"/>
        <end position="71"/>
    </location>
</feature>
<accession>A0ABU1V5R2</accession>
<dbReference type="EMBL" id="JAVDWE010000001">
    <property type="protein sequence ID" value="MDR7092678.1"/>
    <property type="molecule type" value="Genomic_DNA"/>
</dbReference>
<feature type="transmembrane region" description="Helical" evidence="7">
    <location>
        <begin position="107"/>
        <end position="130"/>
    </location>
</feature>
<reference evidence="9 10" key="1">
    <citation type="submission" date="2023-07" db="EMBL/GenBank/DDBJ databases">
        <title>Sorghum-associated microbial communities from plants grown in Nebraska, USA.</title>
        <authorList>
            <person name="Schachtman D."/>
        </authorList>
    </citation>
    <scope>NUCLEOTIDE SEQUENCE [LARGE SCALE GENOMIC DNA]</scope>
    <source>
        <strain evidence="9 10">BE240</strain>
    </source>
</reference>
<dbReference type="SUPFAM" id="SSF103473">
    <property type="entry name" value="MFS general substrate transporter"/>
    <property type="match status" value="1"/>
</dbReference>
<feature type="transmembrane region" description="Helical" evidence="7">
    <location>
        <begin position="309"/>
        <end position="331"/>
    </location>
</feature>
<dbReference type="InterPro" id="IPR050171">
    <property type="entry name" value="MFS_Transporters"/>
</dbReference>
<sequence>MNAPQLPDPAGNSMATQWLLNIGHAIDHMFLLIFATAVTSIAADFGVARWEDLMPFSVAAFFFFGVGSLPAGRLGDHWGRRKMMLVFFFGMGASALLVSVTQTPLQMALALALMGCFASIYHPVGIPMLVQGASRPGLTIGINGLVGNLGVAMAAVTTGCLVKYLDWRMAFAVPGVLCLLFGIAFALLASREHAAPAKKKGSSAGAPPGVSLARLFLVMTVAATSGSLLFNFSTNSNYEMLTERLRDILQDPARIGVLLALTYTAASFTQLLVGYLIDRMPLKSLYLSIVVAQAVLLGCAAVVDGWMFYVLQFLFMAAIFGAIPFTDAMIVRFVDDSMRSRVSGMRLAVSLGASSLAVWLIGPLVKQAGFAALLGVMTVTAVVTLLIVSQLPTTPAPRRAPPVRVGSEARS</sequence>
<comment type="subcellular location">
    <subcellularLocation>
        <location evidence="1">Cell membrane</location>
        <topology evidence="1">Multi-pass membrane protein</topology>
    </subcellularLocation>
</comment>
<feature type="transmembrane region" description="Helical" evidence="7">
    <location>
        <begin position="211"/>
        <end position="233"/>
    </location>
</feature>
<comment type="caution">
    <text evidence="9">The sequence shown here is derived from an EMBL/GenBank/DDBJ whole genome shotgun (WGS) entry which is preliminary data.</text>
</comment>